<evidence type="ECO:0000256" key="4">
    <source>
        <dbReference type="ARBA" id="ARBA00022642"/>
    </source>
</evidence>
<name>A0A1H3A641_9FIRM</name>
<keyword evidence="7" id="KW-0547">Nucleotide-binding</keyword>
<proteinExistence type="predicted"/>
<evidence type="ECO:0000256" key="8">
    <source>
        <dbReference type="ARBA" id="ARBA00022840"/>
    </source>
</evidence>
<dbReference type="InterPro" id="IPR014729">
    <property type="entry name" value="Rossmann-like_a/b/a_fold"/>
</dbReference>
<dbReference type="SUPFAM" id="SSF48371">
    <property type="entry name" value="ARM repeat"/>
    <property type="match status" value="1"/>
</dbReference>
<protein>
    <recommendedName>
        <fullName evidence="3">nicotinate-nucleotide adenylyltransferase</fullName>
        <ecNumber evidence="3">2.7.7.18</ecNumber>
    </recommendedName>
</protein>
<comment type="pathway">
    <text evidence="2">Cofactor biosynthesis; NAD(+) biosynthesis; deamido-NAD(+) from nicotinate D-ribonucleotide: step 1/1.</text>
</comment>
<dbReference type="GO" id="GO:0005524">
    <property type="term" value="F:ATP binding"/>
    <property type="evidence" value="ECO:0007669"/>
    <property type="project" value="UniProtKB-KW"/>
</dbReference>
<dbReference type="InterPro" id="IPR003607">
    <property type="entry name" value="HD/PDEase_dom"/>
</dbReference>
<evidence type="ECO:0000256" key="7">
    <source>
        <dbReference type="ARBA" id="ARBA00022741"/>
    </source>
</evidence>
<sequence length="1612" mass="189676">MIKAYNEFYSFILEELEKDYIKYHQEDFLIFIENNEFKSRLSNTISKNRYDALSLIKLLHGLYIKHKKFNELEWLYYIYDYVLNFSFPEKVRRNFDENLTPLVSFFLNLLRKLCHLEMKYSRNSFLYRYPISFLNPEEERESKFLEEYLIFKEAFFSKWIYELMKLDLSLTNHNTLDHVVGVNHLSLNIGRQLKNLGLPIDLGIIVGAGLGHDIGKYGVEDKDKDRVPYLHYYYTEKWFNSLNIEKTGHIATNHSTWDLELENLPLESLVLIYADFRVKNKKDEDTYKMHIYTLDKAYSVILNKLDNLDSKKERRYEKVYKKLKDFEDYMISLGVDTSITSKIIEKKDAMPYALMKDEEIVNNIKYFAIEHNIFLMAKLLDDTSFDNILEMARSEYSWRKLRQYLQIFKEYSTYLTQRQKIVTLHFLTDLLFHKEEDIRKEAAELIGLLISQYDEEYRKETPKSINVYNQETTSYQVLSDLLNYILYPDHKVEESHIDWQYNLKTIIKSLFNNAREDNYVKYSKLLLIYYDNYKLLTSTSQLYLAQTLKYIPLDYLQDEHLKRLHKYIIAQLNSGSLEVRLTILDIIDEILDELVKKDGFIVLLNNWLKKNLLLSPYPSENYLKYKLGKKLNLESHILNILETNYKSVEENTSDIFLKNLKTATEWMNKKVNIDILYDQVKKTPKTFGLYTGMHFCNLLKVSAKEKVRNYAGHTLLHIYKFLSQEERNDIAVELLRALEMENYQFTKYIPNYLGRLLLYLQPTELDEVIDDLEEKIRQSSIQIVFLLLKTIGVCIENYPEYAKRFNEERRLNKKRLDRLLGLLLNGMASFNNEIKTEAFRIIGSHIFNSNKLLLEEKCEIFTMISKKILTLLPKREDDEFVFLSNSSSLNSIYRFILDYELNHDSIKLENHKRIAFFPGSFDPFSLSHKKIVSEIKREGFEVYLAVDEFSWSKRTQPHKFRRDIINITIAHERDVYLFPSETPINISNDKDLTKLKSLFENKDLYIVVGTDVLVNASAYKKNGLINEFNHIVFDRKSLQSTEDEETIVEERINGIKGKVLKLSLPPQYEDISSSQIRQLIDLNRDISNLIDPLAQRYIYRYGLYLNEPQYKYLVQTKTMETEIIETIDDKLIEYIGGEVAQVINIESIYELKNKLSPTIVLVKETKDGSILGFSTLYWVKNSMLYDEFKNTNITEYLRQHAKGRMVLISGIYTKDNSYKSAEIIINETLSYCINSDYNYAIFKNCLTQYNLKFILENLKDQGFIETPFKYNNCQIFMVDMNNPITLNQDLENLLKPPFEGNQEICKVIEKTRKKLKKAVSNLYPGELLISYNRDMIYSKLIEKICKTNEVPIVQKRNKVLGPNICVPFGSILNGTVLPNTITKTMHTEKIFNTGITDFTIQSYPNYLSLREQTKVIKSFDRPVILVDDLLHKGYRLNVIVPLLKEANISIKKIIVGILTGRGQEVGKVKDIPVDCAYFVPNLKLWFNESDLYPFIGGDMVEKEGFQDYLIPSVNLILPYVSPSFIKNTPTINIYNLSETCLKNATEIFKTIERVYQDIHEKNLIVKNLGEILVSPRKPDIYPSTEHIRTLKPSACLEADLEHLKRIENLVYK</sequence>
<dbReference type="GO" id="GO:0004515">
    <property type="term" value="F:nicotinate-nucleotide adenylyltransferase activity"/>
    <property type="evidence" value="ECO:0007669"/>
    <property type="project" value="UniProtKB-EC"/>
</dbReference>
<keyword evidence="6 12" id="KW-0548">Nucleotidyltransferase</keyword>
<dbReference type="RefSeq" id="WP_093753270.1">
    <property type="nucleotide sequence ID" value="NZ_FNNG01000008.1"/>
</dbReference>
<dbReference type="CDD" id="cd00077">
    <property type="entry name" value="HDc"/>
    <property type="match status" value="1"/>
</dbReference>
<evidence type="ECO:0000256" key="10">
    <source>
        <dbReference type="ARBA" id="ARBA00048721"/>
    </source>
</evidence>
<organism evidence="12 13">
    <name type="scientific">Tepidimicrobium xylanilyticum</name>
    <dbReference type="NCBI Taxonomy" id="1123352"/>
    <lineage>
        <taxon>Bacteria</taxon>
        <taxon>Bacillati</taxon>
        <taxon>Bacillota</taxon>
        <taxon>Tissierellia</taxon>
        <taxon>Tissierellales</taxon>
        <taxon>Tepidimicrobiaceae</taxon>
        <taxon>Tepidimicrobium</taxon>
    </lineage>
</organism>
<feature type="domain" description="Cytidyltransferase-like" evidence="11">
    <location>
        <begin position="916"/>
        <end position="1078"/>
    </location>
</feature>
<keyword evidence="5 12" id="KW-0808">Transferase</keyword>
<dbReference type="PANTHER" id="PTHR39321:SF3">
    <property type="entry name" value="PHOSPHOPANTETHEINE ADENYLYLTRANSFERASE"/>
    <property type="match status" value="1"/>
</dbReference>
<evidence type="ECO:0000313" key="12">
    <source>
        <dbReference type="EMBL" id="SDX25177.1"/>
    </source>
</evidence>
<dbReference type="Gene3D" id="1.10.3210.10">
    <property type="entry name" value="Hypothetical protein af1432"/>
    <property type="match status" value="1"/>
</dbReference>
<dbReference type="GO" id="GO:0009435">
    <property type="term" value="P:NAD+ biosynthetic process"/>
    <property type="evidence" value="ECO:0007669"/>
    <property type="project" value="InterPro"/>
</dbReference>
<evidence type="ECO:0000259" key="11">
    <source>
        <dbReference type="Pfam" id="PF01467"/>
    </source>
</evidence>
<evidence type="ECO:0000256" key="1">
    <source>
        <dbReference type="ARBA" id="ARBA00002324"/>
    </source>
</evidence>
<comment type="catalytic activity">
    <reaction evidence="10">
        <text>nicotinate beta-D-ribonucleotide + ATP + H(+) = deamido-NAD(+) + diphosphate</text>
        <dbReference type="Rhea" id="RHEA:22860"/>
        <dbReference type="ChEBI" id="CHEBI:15378"/>
        <dbReference type="ChEBI" id="CHEBI:30616"/>
        <dbReference type="ChEBI" id="CHEBI:33019"/>
        <dbReference type="ChEBI" id="CHEBI:57502"/>
        <dbReference type="ChEBI" id="CHEBI:58437"/>
        <dbReference type="EC" id="2.7.7.18"/>
    </reaction>
</comment>
<reference evidence="12 13" key="1">
    <citation type="submission" date="2016-10" db="EMBL/GenBank/DDBJ databases">
        <authorList>
            <person name="de Groot N.N."/>
        </authorList>
    </citation>
    <scope>NUCLEOTIDE SEQUENCE [LARGE SCALE GENOMIC DNA]</scope>
    <source>
        <strain evidence="12 13">DSM 23310</strain>
    </source>
</reference>
<dbReference type="Pfam" id="PF01467">
    <property type="entry name" value="CTP_transf_like"/>
    <property type="match status" value="1"/>
</dbReference>
<dbReference type="InterPro" id="IPR016024">
    <property type="entry name" value="ARM-type_fold"/>
</dbReference>
<keyword evidence="9" id="KW-0520">NAD</keyword>
<dbReference type="EC" id="2.7.7.18" evidence="3"/>
<evidence type="ECO:0000313" key="13">
    <source>
        <dbReference type="Proteomes" id="UP000198828"/>
    </source>
</evidence>
<keyword evidence="4" id="KW-0662">Pyridine nucleotide biosynthesis</keyword>
<evidence type="ECO:0000256" key="5">
    <source>
        <dbReference type="ARBA" id="ARBA00022679"/>
    </source>
</evidence>
<accession>A0A1H3A641</accession>
<dbReference type="EMBL" id="FNNG01000008">
    <property type="protein sequence ID" value="SDX25177.1"/>
    <property type="molecule type" value="Genomic_DNA"/>
</dbReference>
<dbReference type="PANTHER" id="PTHR39321">
    <property type="entry name" value="NICOTINATE-NUCLEOTIDE ADENYLYLTRANSFERASE-RELATED"/>
    <property type="match status" value="1"/>
</dbReference>
<keyword evidence="13" id="KW-1185">Reference proteome</keyword>
<dbReference type="Proteomes" id="UP000198828">
    <property type="component" value="Unassembled WGS sequence"/>
</dbReference>
<dbReference type="OrthoDB" id="1703792at2"/>
<dbReference type="InterPro" id="IPR004821">
    <property type="entry name" value="Cyt_trans-like"/>
</dbReference>
<dbReference type="Gene3D" id="3.40.50.620">
    <property type="entry name" value="HUPs"/>
    <property type="match status" value="1"/>
</dbReference>
<dbReference type="InterPro" id="IPR005248">
    <property type="entry name" value="NadD/NMNAT"/>
</dbReference>
<gene>
    <name evidence="12" type="ORF">SAMN05660923_01998</name>
</gene>
<evidence type="ECO:0000256" key="9">
    <source>
        <dbReference type="ARBA" id="ARBA00023027"/>
    </source>
</evidence>
<comment type="function">
    <text evidence="1">Catalyzes the reversible adenylation of nicotinate mononucleotide (NaMN) to nicotinic acid adenine dinucleotide (NaAD).</text>
</comment>
<dbReference type="SUPFAM" id="SSF109604">
    <property type="entry name" value="HD-domain/PDEase-like"/>
    <property type="match status" value="1"/>
</dbReference>
<dbReference type="SUPFAM" id="SSF52374">
    <property type="entry name" value="Nucleotidylyl transferase"/>
    <property type="match status" value="1"/>
</dbReference>
<evidence type="ECO:0000256" key="2">
    <source>
        <dbReference type="ARBA" id="ARBA00005019"/>
    </source>
</evidence>
<evidence type="ECO:0000256" key="3">
    <source>
        <dbReference type="ARBA" id="ARBA00012389"/>
    </source>
</evidence>
<keyword evidence="8" id="KW-0067">ATP-binding</keyword>
<evidence type="ECO:0000256" key="6">
    <source>
        <dbReference type="ARBA" id="ARBA00022695"/>
    </source>
</evidence>